<gene>
    <name evidence="1" type="ORF">UT30_C0017G0024</name>
</gene>
<dbReference type="EMBL" id="LBWG01000017">
    <property type="protein sequence ID" value="KKR03885.1"/>
    <property type="molecule type" value="Genomic_DNA"/>
</dbReference>
<dbReference type="SUPFAM" id="SSF53335">
    <property type="entry name" value="S-adenosyl-L-methionine-dependent methyltransferases"/>
    <property type="match status" value="1"/>
</dbReference>
<comment type="caution">
    <text evidence="1">The sequence shown here is derived from an EMBL/GenBank/DDBJ whole genome shotgun (WGS) entry which is preliminary data.</text>
</comment>
<sequence length="310" mass="35901">MDEFKDKPPVLVDIGASACIHAKWKDIAKWSICIAFDPDMREMDYIGKEDKRFKKLYVFPDIVHESINGEIDFYLTASPQCSSILRPDKEALQPWYFAGLFELNDKKKFKSITLSHVLNKLAINHIDWFKADSQGTDLRLFKSLEERIIKNITVAEFEPGLINSYIGEDKLWPLLKFMDTLNSFWISDVKIKGSQFFPAELLKKYLSPFTSKLISSAVKSSPGWAEISYLNKMETVTERRQLLFAWITAMIERQYGFALYVADKGTKLQDNRIFSELITITIKEFKKSSLNSGLLKKAFAKLFHMFKLRT</sequence>
<dbReference type="AlphaFoldDB" id="A0A0G0Q0E5"/>
<proteinExistence type="predicted"/>
<evidence type="ECO:0000313" key="2">
    <source>
        <dbReference type="Proteomes" id="UP000033935"/>
    </source>
</evidence>
<dbReference type="Gene3D" id="3.40.50.150">
    <property type="entry name" value="Vaccinia Virus protein VP39"/>
    <property type="match status" value="1"/>
</dbReference>
<evidence type="ECO:0000313" key="1">
    <source>
        <dbReference type="EMBL" id="KKR03885.1"/>
    </source>
</evidence>
<accession>A0A0G0Q0E5</accession>
<dbReference type="PATRIC" id="fig|1618995.3.peg.759"/>
<name>A0A0G0Q0E5_9BACT</name>
<evidence type="ECO:0008006" key="3">
    <source>
        <dbReference type="Google" id="ProtNLM"/>
    </source>
</evidence>
<protein>
    <recommendedName>
        <fullName evidence="3">Methyltransferase FkbM domain-containing protein</fullName>
    </recommendedName>
</protein>
<dbReference type="InterPro" id="IPR029063">
    <property type="entry name" value="SAM-dependent_MTases_sf"/>
</dbReference>
<dbReference type="Proteomes" id="UP000033935">
    <property type="component" value="Unassembled WGS sequence"/>
</dbReference>
<reference evidence="1 2" key="1">
    <citation type="journal article" date="2015" name="Nature">
        <title>rRNA introns, odd ribosomes, and small enigmatic genomes across a large radiation of phyla.</title>
        <authorList>
            <person name="Brown C.T."/>
            <person name="Hug L.A."/>
            <person name="Thomas B.C."/>
            <person name="Sharon I."/>
            <person name="Castelle C.J."/>
            <person name="Singh A."/>
            <person name="Wilkins M.J."/>
            <person name="Williams K.H."/>
            <person name="Banfield J.F."/>
        </authorList>
    </citation>
    <scope>NUCLEOTIDE SEQUENCE [LARGE SCALE GENOMIC DNA]</scope>
</reference>
<organism evidence="1 2">
    <name type="scientific">Candidatus Uhrbacteria bacterium GW2011_GWF2_39_13</name>
    <dbReference type="NCBI Taxonomy" id="1618995"/>
    <lineage>
        <taxon>Bacteria</taxon>
        <taxon>Candidatus Uhriibacteriota</taxon>
    </lineage>
</organism>